<evidence type="ECO:0000313" key="1">
    <source>
        <dbReference type="EMBL" id="QPH51854.1"/>
    </source>
</evidence>
<gene>
    <name evidence="1" type="ORF">IZU98_26710</name>
</gene>
<proteinExistence type="predicted"/>
<dbReference type="EMBL" id="CP064948">
    <property type="protein sequence ID" value="QPH51854.1"/>
    <property type="molecule type" value="Genomic_DNA"/>
</dbReference>
<evidence type="ECO:0000313" key="2">
    <source>
        <dbReference type="Proteomes" id="UP000594430"/>
    </source>
</evidence>
<organism evidence="1 2">
    <name type="scientific">Pseudomonas fulva</name>
    <dbReference type="NCBI Taxonomy" id="47880"/>
    <lineage>
        <taxon>Bacteria</taxon>
        <taxon>Pseudomonadati</taxon>
        <taxon>Pseudomonadota</taxon>
        <taxon>Gammaproteobacteria</taxon>
        <taxon>Pseudomonadales</taxon>
        <taxon>Pseudomonadaceae</taxon>
        <taxon>Pseudomonas</taxon>
    </lineage>
</organism>
<protein>
    <submittedName>
        <fullName evidence="1">Uncharacterized protein</fullName>
    </submittedName>
</protein>
<dbReference type="RefSeq" id="WP_084851430.1">
    <property type="nucleotide sequence ID" value="NZ_CP064945.1"/>
</dbReference>
<keyword evidence="1" id="KW-0614">Plasmid</keyword>
<dbReference type="Proteomes" id="UP000594430">
    <property type="component" value="Plasmid pVIM-24-ZDHY414"/>
</dbReference>
<name>A0A7S9LML5_9PSED</name>
<geneLocation type="plasmid" evidence="1 2">
    <name>pVIM-24-ZDHY414</name>
</geneLocation>
<sequence>MVQVNTRSVPRRLPIRPVFARHSRARSAKECAAAAAEIASFLRQQLPAKWLVEGTEAFNFELAKLVDGFEAITPTAFPSDPPDLALDELNDQLASLLDWVDDAGIQIVS</sequence>
<dbReference type="AlphaFoldDB" id="A0A7S9LML5"/>
<accession>A0A7S9LML5</accession>
<reference evidence="1 2" key="1">
    <citation type="submission" date="2020-11" db="EMBL/GenBank/DDBJ databases">
        <title>Pseudomonas fulva producing VIM-24.</title>
        <authorList>
            <person name="Liu S."/>
        </authorList>
    </citation>
    <scope>NUCLEOTIDE SEQUENCE [LARGE SCALE GENOMIC DNA]</scope>
    <source>
        <strain evidence="1 2">ZDHY414</strain>
        <plasmid evidence="1 2">pVIM-24-ZDHY414</plasmid>
    </source>
</reference>